<gene>
    <name evidence="1" type="ORF">UM93_11015</name>
</gene>
<dbReference type="Gene3D" id="3.90.190.10">
    <property type="entry name" value="Protein tyrosine phosphatase superfamily"/>
    <property type="match status" value="1"/>
</dbReference>
<dbReference type="STRING" id="1618207.UM93_11015"/>
<evidence type="ECO:0000313" key="2">
    <source>
        <dbReference type="Proteomes" id="UP000061839"/>
    </source>
</evidence>
<dbReference type="GO" id="GO:0004721">
    <property type="term" value="F:phosphoprotein phosphatase activity"/>
    <property type="evidence" value="ECO:0007669"/>
    <property type="project" value="InterPro"/>
</dbReference>
<dbReference type="EMBL" id="CP011005">
    <property type="protein sequence ID" value="AJT41912.1"/>
    <property type="molecule type" value="Genomic_DNA"/>
</dbReference>
<dbReference type="OrthoDB" id="1188001at2"/>
<evidence type="ECO:0008006" key="3">
    <source>
        <dbReference type="Google" id="ProtNLM"/>
    </source>
</evidence>
<dbReference type="RefSeq" id="WP_045075571.1">
    <property type="nucleotide sequence ID" value="NZ_CP011005.1"/>
</dbReference>
<sequence>MTSKTREVNWEGAINARDLGGLGGVQPGRVFRMARREFLRQKGWQQMFDAGVRNIIDLRNPDEVERRETDPVAAELPGIGIQLLPVEDHSDPKFQTILPILDSPESIWPLLRTLPEKIAAVYRAVALAEGAVVIHCAGGCDRSGMITMGLLQLAGVSAEEIADDYEAGVRAIAHYDPTFGELKPGETNQQLDDWVAHTRGAMLDAVAEASIEEYLLAAGLQASEIAAIRSKLLTP</sequence>
<dbReference type="Pfam" id="PF13350">
    <property type="entry name" value="Y_phosphatase3"/>
    <property type="match status" value="1"/>
</dbReference>
<dbReference type="Proteomes" id="UP000061839">
    <property type="component" value="Chromosome"/>
</dbReference>
<dbReference type="InterPro" id="IPR026893">
    <property type="entry name" value="Tyr/Ser_Pase_IphP-type"/>
</dbReference>
<dbReference type="AlphaFoldDB" id="A0A0D4BZN4"/>
<dbReference type="InterPro" id="IPR029021">
    <property type="entry name" value="Prot-tyrosine_phosphatase-like"/>
</dbReference>
<proteinExistence type="predicted"/>
<reference evidence="1 2" key="1">
    <citation type="journal article" date="2015" name="Genome Announc.">
        <title>Complete Genome Sequencing of Protease-Producing Novel Arthrobacter sp. Strain IHBB 11108 Using PacBio Single-Molecule Real-Time Sequencing Technology.</title>
        <authorList>
            <person name="Kiran S."/>
            <person name="Swarnkar M.K."/>
            <person name="Pal M."/>
            <person name="Thakur R."/>
            <person name="Tewari R."/>
            <person name="Singh A.K."/>
            <person name="Gulati A."/>
        </authorList>
    </citation>
    <scope>NUCLEOTIDE SEQUENCE [LARGE SCALE GENOMIC DNA]</scope>
    <source>
        <strain evidence="1 2">IHBB 11108</strain>
    </source>
</reference>
<dbReference type="PATRIC" id="fig|1618207.4.peg.2232"/>
<dbReference type="PROSITE" id="PS00383">
    <property type="entry name" value="TYR_PHOSPHATASE_1"/>
    <property type="match status" value="1"/>
</dbReference>
<dbReference type="InterPro" id="IPR016130">
    <property type="entry name" value="Tyr_Pase_AS"/>
</dbReference>
<name>A0A0D4BZN4_9MICC</name>
<organism evidence="1 2">
    <name type="scientific">Psychromicrobium lacuslunae</name>
    <dbReference type="NCBI Taxonomy" id="1618207"/>
    <lineage>
        <taxon>Bacteria</taxon>
        <taxon>Bacillati</taxon>
        <taxon>Actinomycetota</taxon>
        <taxon>Actinomycetes</taxon>
        <taxon>Micrococcales</taxon>
        <taxon>Micrococcaceae</taxon>
        <taxon>Psychromicrobium</taxon>
    </lineage>
</organism>
<accession>A0A0D4BZN4</accession>
<dbReference type="SUPFAM" id="SSF52799">
    <property type="entry name" value="(Phosphotyrosine protein) phosphatases II"/>
    <property type="match status" value="1"/>
</dbReference>
<keyword evidence="2" id="KW-1185">Reference proteome</keyword>
<dbReference type="KEGG" id="ari:UM93_11015"/>
<dbReference type="HOGENOM" id="CLU_057546_3_2_11"/>
<evidence type="ECO:0000313" key="1">
    <source>
        <dbReference type="EMBL" id="AJT41912.1"/>
    </source>
</evidence>
<protein>
    <recommendedName>
        <fullName evidence="3">Protein tyrosine phosphatase</fullName>
    </recommendedName>
</protein>